<sequence length="51" mass="5892">MARLENAFASRKHLLNTCSLGCLQADCQRFRSIDRVTWHVNLCVIQSLRCL</sequence>
<organism evidence="1">
    <name type="scientific">Physcomitrium patens</name>
    <name type="common">Spreading-leaved earth moss</name>
    <name type="synonym">Physcomitrella patens</name>
    <dbReference type="NCBI Taxonomy" id="3218"/>
    <lineage>
        <taxon>Eukaryota</taxon>
        <taxon>Viridiplantae</taxon>
        <taxon>Streptophyta</taxon>
        <taxon>Embryophyta</taxon>
        <taxon>Bryophyta</taxon>
        <taxon>Bryophytina</taxon>
        <taxon>Bryopsida</taxon>
        <taxon>Funariidae</taxon>
        <taxon>Funariales</taxon>
        <taxon>Funariaceae</taxon>
        <taxon>Physcomitrium</taxon>
    </lineage>
</organism>
<proteinExistence type="predicted"/>
<reference evidence="2" key="3">
    <citation type="submission" date="2020-12" db="UniProtKB">
        <authorList>
            <consortium name="EnsemblPlants"/>
        </authorList>
    </citation>
    <scope>IDENTIFICATION</scope>
</reference>
<evidence type="ECO:0000313" key="1">
    <source>
        <dbReference type="EMBL" id="PNR55170.1"/>
    </source>
</evidence>
<dbReference type="EnsemblPlants" id="Pp3c4_11480V3.1">
    <property type="protein sequence ID" value="PAC:32919312.CDS.1"/>
    <property type="gene ID" value="Pp3c4_11480"/>
</dbReference>
<name>A0A2K1KN15_PHYPA</name>
<evidence type="ECO:0000313" key="3">
    <source>
        <dbReference type="Proteomes" id="UP000006727"/>
    </source>
</evidence>
<keyword evidence="3" id="KW-1185">Reference proteome</keyword>
<dbReference type="AlphaFoldDB" id="A0A2K1KN15"/>
<protein>
    <submittedName>
        <fullName evidence="1 2">Uncharacterized protein</fullName>
    </submittedName>
</protein>
<reference evidence="1 3" key="2">
    <citation type="journal article" date="2018" name="Plant J.">
        <title>The Physcomitrella patens chromosome-scale assembly reveals moss genome structure and evolution.</title>
        <authorList>
            <person name="Lang D."/>
            <person name="Ullrich K.K."/>
            <person name="Murat F."/>
            <person name="Fuchs J."/>
            <person name="Jenkins J."/>
            <person name="Haas F.B."/>
            <person name="Piednoel M."/>
            <person name="Gundlach H."/>
            <person name="Van Bel M."/>
            <person name="Meyberg R."/>
            <person name="Vives C."/>
            <person name="Morata J."/>
            <person name="Symeonidi A."/>
            <person name="Hiss M."/>
            <person name="Muchero W."/>
            <person name="Kamisugi Y."/>
            <person name="Saleh O."/>
            <person name="Blanc G."/>
            <person name="Decker E.L."/>
            <person name="van Gessel N."/>
            <person name="Grimwood J."/>
            <person name="Hayes R.D."/>
            <person name="Graham S.W."/>
            <person name="Gunter L.E."/>
            <person name="McDaniel S.F."/>
            <person name="Hoernstein S.N.W."/>
            <person name="Larsson A."/>
            <person name="Li F.W."/>
            <person name="Perroud P.F."/>
            <person name="Phillips J."/>
            <person name="Ranjan P."/>
            <person name="Rokshar D.S."/>
            <person name="Rothfels C.J."/>
            <person name="Schneider L."/>
            <person name="Shu S."/>
            <person name="Stevenson D.W."/>
            <person name="Thummler F."/>
            <person name="Tillich M."/>
            <person name="Villarreal Aguilar J.C."/>
            <person name="Widiez T."/>
            <person name="Wong G.K."/>
            <person name="Wymore A."/>
            <person name="Zhang Y."/>
            <person name="Zimmer A.D."/>
            <person name="Quatrano R.S."/>
            <person name="Mayer K.F.X."/>
            <person name="Goodstein D."/>
            <person name="Casacuberta J.M."/>
            <person name="Vandepoele K."/>
            <person name="Reski R."/>
            <person name="Cuming A.C."/>
            <person name="Tuskan G.A."/>
            <person name="Maumus F."/>
            <person name="Salse J."/>
            <person name="Schmutz J."/>
            <person name="Rensing S.A."/>
        </authorList>
    </citation>
    <scope>NUCLEOTIDE SEQUENCE [LARGE SCALE GENOMIC DNA]</scope>
    <source>
        <strain evidence="2 3">cv. Gransden 2004</strain>
    </source>
</reference>
<dbReference type="Gramene" id="Pp3c4_11480V3.1">
    <property type="protein sequence ID" value="PAC:32919312.CDS.1"/>
    <property type="gene ID" value="Pp3c4_11480"/>
</dbReference>
<reference evidence="1 3" key="1">
    <citation type="journal article" date="2008" name="Science">
        <title>The Physcomitrella genome reveals evolutionary insights into the conquest of land by plants.</title>
        <authorList>
            <person name="Rensing S."/>
            <person name="Lang D."/>
            <person name="Zimmer A."/>
            <person name="Terry A."/>
            <person name="Salamov A."/>
            <person name="Shapiro H."/>
            <person name="Nishiyama T."/>
            <person name="Perroud P.-F."/>
            <person name="Lindquist E."/>
            <person name="Kamisugi Y."/>
            <person name="Tanahashi T."/>
            <person name="Sakakibara K."/>
            <person name="Fujita T."/>
            <person name="Oishi K."/>
            <person name="Shin-I T."/>
            <person name="Kuroki Y."/>
            <person name="Toyoda A."/>
            <person name="Suzuki Y."/>
            <person name="Hashimoto A."/>
            <person name="Yamaguchi K."/>
            <person name="Sugano A."/>
            <person name="Kohara Y."/>
            <person name="Fujiyama A."/>
            <person name="Anterola A."/>
            <person name="Aoki S."/>
            <person name="Ashton N."/>
            <person name="Barbazuk W.B."/>
            <person name="Barker E."/>
            <person name="Bennetzen J."/>
            <person name="Bezanilla M."/>
            <person name="Blankenship R."/>
            <person name="Cho S.H."/>
            <person name="Dutcher S."/>
            <person name="Estelle M."/>
            <person name="Fawcett J.A."/>
            <person name="Gundlach H."/>
            <person name="Hanada K."/>
            <person name="Heyl A."/>
            <person name="Hicks K.A."/>
            <person name="Hugh J."/>
            <person name="Lohr M."/>
            <person name="Mayer K."/>
            <person name="Melkozernov A."/>
            <person name="Murata T."/>
            <person name="Nelson D."/>
            <person name="Pils B."/>
            <person name="Prigge M."/>
            <person name="Reiss B."/>
            <person name="Renner T."/>
            <person name="Rombauts S."/>
            <person name="Rushton P."/>
            <person name="Sanderfoot A."/>
            <person name="Schween G."/>
            <person name="Shiu S.-H."/>
            <person name="Stueber K."/>
            <person name="Theodoulou F.L."/>
            <person name="Tu H."/>
            <person name="Van de Peer Y."/>
            <person name="Verrier P.J."/>
            <person name="Waters E."/>
            <person name="Wood A."/>
            <person name="Yang L."/>
            <person name="Cove D."/>
            <person name="Cuming A."/>
            <person name="Hasebe M."/>
            <person name="Lucas S."/>
            <person name="Mishler D.B."/>
            <person name="Reski R."/>
            <person name="Grigoriev I."/>
            <person name="Quatrano R.S."/>
            <person name="Boore J.L."/>
        </authorList>
    </citation>
    <scope>NUCLEOTIDE SEQUENCE [LARGE SCALE GENOMIC DNA]</scope>
    <source>
        <strain evidence="2 3">cv. Gransden 2004</strain>
    </source>
</reference>
<dbReference type="EMBL" id="ABEU02000004">
    <property type="protein sequence ID" value="PNR55170.1"/>
    <property type="molecule type" value="Genomic_DNA"/>
</dbReference>
<gene>
    <name evidence="1" type="ORF">PHYPA_006065</name>
</gene>
<evidence type="ECO:0000313" key="2">
    <source>
        <dbReference type="EnsemblPlants" id="PAC:32919312.CDS.1"/>
    </source>
</evidence>
<dbReference type="InParanoid" id="A0A2K1KN15"/>
<accession>A0A2K1KN15</accession>
<dbReference type="Proteomes" id="UP000006727">
    <property type="component" value="Chromosome 4"/>
</dbReference>